<name>A0A9P6N4M7_9BASI</name>
<sequence length="72" mass="7783">MAIDDASSGLEHLLDSIAASKNRDGSVKIPGPLFMVLVNMPSTHGTWLLTQAIGLVLMDRDKEPQDPEPNQV</sequence>
<keyword evidence="2" id="KW-1185">Reference proteome</keyword>
<evidence type="ECO:0000313" key="2">
    <source>
        <dbReference type="Proteomes" id="UP000886653"/>
    </source>
</evidence>
<accession>A0A9P6N4M7</accession>
<dbReference type="Proteomes" id="UP000886653">
    <property type="component" value="Unassembled WGS sequence"/>
</dbReference>
<reference evidence="1" key="1">
    <citation type="submission" date="2013-11" db="EMBL/GenBank/DDBJ databases">
        <title>Genome sequence of the fusiform rust pathogen reveals effectors for host alternation and coevolution with pine.</title>
        <authorList>
            <consortium name="DOE Joint Genome Institute"/>
            <person name="Smith K."/>
            <person name="Pendleton A."/>
            <person name="Kubisiak T."/>
            <person name="Anderson C."/>
            <person name="Salamov A."/>
            <person name="Aerts A."/>
            <person name="Riley R."/>
            <person name="Clum A."/>
            <person name="Lindquist E."/>
            <person name="Ence D."/>
            <person name="Campbell M."/>
            <person name="Kronenberg Z."/>
            <person name="Feau N."/>
            <person name="Dhillon B."/>
            <person name="Hamelin R."/>
            <person name="Burleigh J."/>
            <person name="Smith J."/>
            <person name="Yandell M."/>
            <person name="Nelson C."/>
            <person name="Grigoriev I."/>
            <person name="Davis J."/>
        </authorList>
    </citation>
    <scope>NUCLEOTIDE SEQUENCE</scope>
    <source>
        <strain evidence="1">G11</strain>
    </source>
</reference>
<dbReference type="AlphaFoldDB" id="A0A9P6N4M7"/>
<dbReference type="EMBL" id="MU168358">
    <property type="protein sequence ID" value="KAG0138866.1"/>
    <property type="molecule type" value="Genomic_DNA"/>
</dbReference>
<organism evidence="1 2">
    <name type="scientific">Cronartium quercuum f. sp. fusiforme G11</name>
    <dbReference type="NCBI Taxonomy" id="708437"/>
    <lineage>
        <taxon>Eukaryota</taxon>
        <taxon>Fungi</taxon>
        <taxon>Dikarya</taxon>
        <taxon>Basidiomycota</taxon>
        <taxon>Pucciniomycotina</taxon>
        <taxon>Pucciniomycetes</taxon>
        <taxon>Pucciniales</taxon>
        <taxon>Coleosporiaceae</taxon>
        <taxon>Cronartium</taxon>
    </lineage>
</organism>
<gene>
    <name evidence="1" type="ORF">CROQUDRAFT_102764</name>
</gene>
<evidence type="ECO:0000313" key="1">
    <source>
        <dbReference type="EMBL" id="KAG0138866.1"/>
    </source>
</evidence>
<proteinExistence type="predicted"/>
<protein>
    <submittedName>
        <fullName evidence="1">Uncharacterized protein</fullName>
    </submittedName>
</protein>
<comment type="caution">
    <text evidence="1">The sequence shown here is derived from an EMBL/GenBank/DDBJ whole genome shotgun (WGS) entry which is preliminary data.</text>
</comment>